<feature type="domain" description="Chitin-binding type-1" evidence="16">
    <location>
        <begin position="411"/>
        <end position="446"/>
    </location>
</feature>
<sequence>MSKLPSGVPKMRSSILLTITLAIVLAGALPKNAVEAQNCGCAANLCCSKFGYCGTGNEYCGTGCRQGPCIASPSGSGSVADIVTPGFFNGIINQAPAGCAGKSFYTRNAFLSAVNSYPQFGKLGSAEASKREIAAFFAHVTHETGHFCYKEEINGASRNYCDATNKQYPCVPGKKYHGRGPIQLSWNYNYGPAGKSNNFDGLNDPDIVSRDAVVSFKTALWFWKNSVRPVVSQGFGATIRAINGNECNGGNAGAVQARVNAVNSYSQFGKLGSAEASKREIAAFFAHVTHETGHFCYKEEINGASLDYCDATNSQYPCAPGKKYHGRGPIQLTWNYNYGPAGNSNSFDGLNDPDIVSRDAVVSFKTALWFWMNSVRPVVSQGAPKMRSNILLTITLAIVLAGTLPKNVVEAQNCGCAANLCCSQYGYCGTGTAYCGTGCRQGPCSSSPTPTTPSGSGSVADIVTPGFFNGIINQAPAGCAGKSFYTRNAFLSAVNSYSQFGKLGSAEASKREIAAFFAHVTHETGHFCYKEEINGASLNYCDANNREYPCVPGKKYYGRGPLQLSWNYNYGPAGKSNSFDGLNDPDIVARDAVVSFKTALWFWMNRVRPVVSQGKKYHGRGPIQLSWNYNYGPAGKSNNFDGLNDPGIVSRDAVVSFKTALWFWKNSVRPVVSQGFGATIRAINGNECNGGNAGAVQARVKYYRDYCGAPKMRSNILLTITLAIVLAGALPRNAVEAQNCGCAANLCCSQFGYCGTTIEYCGTGCRQGPCIASPSGSGSVADIVTPGFFNGIINQAPAGCAGKSFYTRNAFLSAVNSYSQFGKLGSAEASKREIAAFFAHVTHETGHFCYTEEINGASLNYCDANNREYPCVPGKKYHGRGPIQLSWNYNYGPAGKSNSFDGSICIRMLLCHSRQLYGFVLLSAKVSEQLFEPLMAMNAMVETQELCRLVLGIIEIIAVNSAFLLRITSLLVRGQNRVTCVFSPQLFSSSFMTWLSCARRQLSYLRLFPSPCFLFLRFFPSLRFCPGLHFSI</sequence>
<evidence type="ECO:0000256" key="9">
    <source>
        <dbReference type="ARBA" id="ARBA00023157"/>
    </source>
</evidence>
<feature type="disulfide bond" evidence="14">
    <location>
        <begin position="41"/>
        <end position="53"/>
    </location>
</feature>
<dbReference type="Gene3D" id="3.30.20.10">
    <property type="entry name" value="Endochitinase, domain 2"/>
    <property type="match status" value="4"/>
</dbReference>
<evidence type="ECO:0000256" key="3">
    <source>
        <dbReference type="ARBA" id="ARBA00012729"/>
    </source>
</evidence>
<evidence type="ECO:0000256" key="14">
    <source>
        <dbReference type="PROSITE-ProRule" id="PRU00261"/>
    </source>
</evidence>
<dbReference type="FunFam" id="3.30.60.10:FF:000003">
    <property type="entry name" value="Class IV chitinase"/>
    <property type="match status" value="2"/>
</dbReference>
<feature type="domain" description="Chitin-binding type-1" evidence="16">
    <location>
        <begin position="737"/>
        <end position="772"/>
    </location>
</feature>
<proteinExistence type="inferred from homology"/>
<dbReference type="PROSITE" id="PS00774">
    <property type="entry name" value="CHITINASE_19_2"/>
    <property type="match status" value="2"/>
</dbReference>
<name>A0A6N2LVG2_SALVM</name>
<feature type="signal peptide" evidence="15">
    <location>
        <begin position="1"/>
        <end position="36"/>
    </location>
</feature>
<evidence type="ECO:0000256" key="1">
    <source>
        <dbReference type="ARBA" id="ARBA00000822"/>
    </source>
</evidence>
<dbReference type="AlphaFoldDB" id="A0A6N2LVG2"/>
<dbReference type="GO" id="GO:0008843">
    <property type="term" value="F:endochitinase activity"/>
    <property type="evidence" value="ECO:0007669"/>
    <property type="project" value="UniProtKB-EC"/>
</dbReference>
<evidence type="ECO:0000256" key="5">
    <source>
        <dbReference type="ARBA" id="ARBA00022729"/>
    </source>
</evidence>
<evidence type="ECO:0000256" key="11">
    <source>
        <dbReference type="ARBA" id="ARBA00023277"/>
    </source>
</evidence>
<dbReference type="Gene3D" id="1.10.530.10">
    <property type="match status" value="5"/>
</dbReference>
<dbReference type="FunFam" id="1.10.530.10:FF:000052">
    <property type="entry name" value="Endochitinase PR4"/>
    <property type="match status" value="3"/>
</dbReference>
<evidence type="ECO:0000256" key="12">
    <source>
        <dbReference type="ARBA" id="ARBA00023295"/>
    </source>
</evidence>
<dbReference type="FunFam" id="3.30.60.10:FF:000004">
    <property type="entry name" value="Endochitinase At2g43590"/>
    <property type="match status" value="1"/>
</dbReference>
<keyword evidence="8" id="KW-0146">Chitin degradation</keyword>
<keyword evidence="7" id="KW-0611">Plant defense</keyword>
<dbReference type="PANTHER" id="PTHR22595:SF194">
    <property type="entry name" value="CHITINASE FAMILY PROTEIN"/>
    <property type="match status" value="1"/>
</dbReference>
<dbReference type="PANTHER" id="PTHR22595">
    <property type="entry name" value="CHITINASE-RELATED"/>
    <property type="match status" value="1"/>
</dbReference>
<keyword evidence="11" id="KW-0119">Carbohydrate metabolism</keyword>
<dbReference type="InterPro" id="IPR000726">
    <property type="entry name" value="Glyco_hydro_19_cat"/>
</dbReference>
<keyword evidence="9 14" id="KW-1015">Disulfide bond</keyword>
<feature type="disulfide bond" evidence="14">
    <location>
        <begin position="421"/>
        <end position="435"/>
    </location>
</feature>
<feature type="domain" description="Chitin-binding type-1" evidence="16">
    <location>
        <begin position="36"/>
        <end position="71"/>
    </location>
</feature>
<feature type="disulfide bond" evidence="14">
    <location>
        <begin position="416"/>
        <end position="428"/>
    </location>
</feature>
<feature type="chain" id="PRO_5026896221" description="chitinase" evidence="15">
    <location>
        <begin position="37"/>
        <end position="1032"/>
    </location>
</feature>
<dbReference type="EMBL" id="CAADRP010001597">
    <property type="protein sequence ID" value="VFU44310.1"/>
    <property type="molecule type" value="Genomic_DNA"/>
</dbReference>
<evidence type="ECO:0000256" key="15">
    <source>
        <dbReference type="SAM" id="SignalP"/>
    </source>
</evidence>
<dbReference type="InterPro" id="IPR018371">
    <property type="entry name" value="Chitin-binding_1_CS"/>
</dbReference>
<evidence type="ECO:0000256" key="2">
    <source>
        <dbReference type="ARBA" id="ARBA00009373"/>
    </source>
</evidence>
<dbReference type="PROSITE" id="PS00773">
    <property type="entry name" value="CHITINASE_19_1"/>
    <property type="match status" value="3"/>
</dbReference>
<dbReference type="InterPro" id="IPR023346">
    <property type="entry name" value="Lysozyme-like_dom_sf"/>
</dbReference>
<dbReference type="GO" id="GO:0016998">
    <property type="term" value="P:cell wall macromolecule catabolic process"/>
    <property type="evidence" value="ECO:0007669"/>
    <property type="project" value="InterPro"/>
</dbReference>
<reference evidence="17" key="1">
    <citation type="submission" date="2019-03" db="EMBL/GenBank/DDBJ databases">
        <authorList>
            <person name="Mank J."/>
            <person name="Almeida P."/>
        </authorList>
    </citation>
    <scope>NUCLEOTIDE SEQUENCE</scope>
    <source>
        <strain evidence="17">78183</strain>
    </source>
</reference>
<dbReference type="InterPro" id="IPR001002">
    <property type="entry name" value="Chitin-bd_1"/>
</dbReference>
<keyword evidence="10" id="KW-0325">Glycoprotein</keyword>
<evidence type="ECO:0000256" key="10">
    <source>
        <dbReference type="ARBA" id="ARBA00023180"/>
    </source>
</evidence>
<comment type="similarity">
    <text evidence="2">Belongs to the glycosyl hydrolase 19 family. Chitinase class I subfamily.</text>
</comment>
<feature type="disulfide bond" evidence="14">
    <location>
        <begin position="742"/>
        <end position="754"/>
    </location>
</feature>
<evidence type="ECO:0000259" key="16">
    <source>
        <dbReference type="PROSITE" id="PS50941"/>
    </source>
</evidence>
<comment type="catalytic activity">
    <reaction evidence="1">
        <text>Random endo-hydrolysis of N-acetyl-beta-D-glucosaminide (1-&gt;4)-beta-linkages in chitin and chitodextrins.</text>
        <dbReference type="EC" id="3.2.1.14"/>
    </reaction>
</comment>
<dbReference type="EC" id="3.2.1.14" evidence="3"/>
<dbReference type="Pfam" id="PF00182">
    <property type="entry name" value="Glyco_hydro_19"/>
    <property type="match status" value="5"/>
</dbReference>
<dbReference type="Pfam" id="PF00187">
    <property type="entry name" value="Chitin_bind_1"/>
    <property type="match status" value="3"/>
</dbReference>
<evidence type="ECO:0000256" key="13">
    <source>
        <dbReference type="ARBA" id="ARBA00023326"/>
    </source>
</evidence>
<keyword evidence="4 14" id="KW-0147">Chitin-binding</keyword>
<keyword evidence="13" id="KW-0624">Polysaccharide degradation</keyword>
<dbReference type="GO" id="GO:0006032">
    <property type="term" value="P:chitin catabolic process"/>
    <property type="evidence" value="ECO:0007669"/>
    <property type="project" value="UniProtKB-KW"/>
</dbReference>
<accession>A0A6N2LVG2</accession>
<organism evidence="17">
    <name type="scientific">Salix viminalis</name>
    <name type="common">Common osier</name>
    <name type="synonym">Basket willow</name>
    <dbReference type="NCBI Taxonomy" id="40686"/>
    <lineage>
        <taxon>Eukaryota</taxon>
        <taxon>Viridiplantae</taxon>
        <taxon>Streptophyta</taxon>
        <taxon>Embryophyta</taxon>
        <taxon>Tracheophyta</taxon>
        <taxon>Spermatophyta</taxon>
        <taxon>Magnoliopsida</taxon>
        <taxon>eudicotyledons</taxon>
        <taxon>Gunneridae</taxon>
        <taxon>Pentapetalae</taxon>
        <taxon>rosids</taxon>
        <taxon>fabids</taxon>
        <taxon>Malpighiales</taxon>
        <taxon>Salicaceae</taxon>
        <taxon>Saliceae</taxon>
        <taxon>Salix</taxon>
    </lineage>
</organism>
<dbReference type="GO" id="GO:0006952">
    <property type="term" value="P:defense response"/>
    <property type="evidence" value="ECO:0007669"/>
    <property type="project" value="UniProtKB-KW"/>
</dbReference>
<dbReference type="SMART" id="SM00270">
    <property type="entry name" value="ChtBD1"/>
    <property type="match status" value="3"/>
</dbReference>
<comment type="caution">
    <text evidence="14">Lacks conserved residue(s) required for the propagation of feature annotation.</text>
</comment>
<dbReference type="InterPro" id="IPR036861">
    <property type="entry name" value="Endochitinase-like_sf"/>
</dbReference>
<dbReference type="GO" id="GO:0008061">
    <property type="term" value="F:chitin binding"/>
    <property type="evidence" value="ECO:0007669"/>
    <property type="project" value="UniProtKB-UniRule"/>
</dbReference>
<protein>
    <recommendedName>
        <fullName evidence="3">chitinase</fullName>
        <ecNumber evidence="3">3.2.1.14</ecNumber>
    </recommendedName>
</protein>
<evidence type="ECO:0000256" key="8">
    <source>
        <dbReference type="ARBA" id="ARBA00023024"/>
    </source>
</evidence>
<dbReference type="SUPFAM" id="SSF57016">
    <property type="entry name" value="Plant lectins/antimicrobial peptides"/>
    <property type="match status" value="3"/>
</dbReference>
<evidence type="ECO:0000256" key="4">
    <source>
        <dbReference type="ARBA" id="ARBA00022669"/>
    </source>
</evidence>
<keyword evidence="5 15" id="KW-0732">Signal</keyword>
<dbReference type="PROSITE" id="PS00026">
    <property type="entry name" value="CHIT_BIND_I_1"/>
    <property type="match status" value="3"/>
</dbReference>
<dbReference type="GO" id="GO:0000272">
    <property type="term" value="P:polysaccharide catabolic process"/>
    <property type="evidence" value="ECO:0007669"/>
    <property type="project" value="UniProtKB-KW"/>
</dbReference>
<dbReference type="PROSITE" id="PS50941">
    <property type="entry name" value="CHIT_BIND_I_2"/>
    <property type="match status" value="3"/>
</dbReference>
<keyword evidence="12" id="KW-0326">Glycosidase</keyword>
<dbReference type="Gene3D" id="3.30.60.10">
    <property type="entry name" value="Endochitinase-like"/>
    <property type="match status" value="3"/>
</dbReference>
<evidence type="ECO:0000256" key="7">
    <source>
        <dbReference type="ARBA" id="ARBA00022821"/>
    </source>
</evidence>
<feature type="disulfide bond" evidence="14">
    <location>
        <begin position="747"/>
        <end position="761"/>
    </location>
</feature>
<feature type="disulfide bond" evidence="14">
    <location>
        <begin position="46"/>
        <end position="60"/>
    </location>
</feature>
<gene>
    <name evidence="17" type="ORF">SVIM_LOCUS271671</name>
</gene>
<dbReference type="CDD" id="cd00035">
    <property type="entry name" value="ChtBD1"/>
    <property type="match status" value="3"/>
</dbReference>
<dbReference type="SUPFAM" id="SSF53955">
    <property type="entry name" value="Lysozyme-like"/>
    <property type="match status" value="5"/>
</dbReference>
<evidence type="ECO:0000256" key="6">
    <source>
        <dbReference type="ARBA" id="ARBA00022801"/>
    </source>
</evidence>
<keyword evidence="6" id="KW-0378">Hydrolase</keyword>
<dbReference type="FunFam" id="3.30.20.10:FF:000001">
    <property type="entry name" value="Endochitinase (Chitinase)"/>
    <property type="match status" value="4"/>
</dbReference>
<evidence type="ECO:0000313" key="17">
    <source>
        <dbReference type="EMBL" id="VFU44310.1"/>
    </source>
</evidence>
<dbReference type="CDD" id="cd00325">
    <property type="entry name" value="chitinase_GH19"/>
    <property type="match status" value="4"/>
</dbReference>